<keyword evidence="4" id="KW-1185">Reference proteome</keyword>
<dbReference type="RefSeq" id="WP_209510163.1">
    <property type="nucleotide sequence ID" value="NZ_JAGGKS010000001.1"/>
</dbReference>
<proteinExistence type="predicted"/>
<feature type="transmembrane region" description="Helical" evidence="1">
    <location>
        <begin position="87"/>
        <end position="105"/>
    </location>
</feature>
<evidence type="ECO:0000259" key="2">
    <source>
        <dbReference type="Pfam" id="PF07331"/>
    </source>
</evidence>
<feature type="domain" description="DUF1468" evidence="2">
    <location>
        <begin position="14"/>
        <end position="173"/>
    </location>
</feature>
<evidence type="ECO:0000313" key="3">
    <source>
        <dbReference type="EMBL" id="MBP1924397.1"/>
    </source>
</evidence>
<evidence type="ECO:0000313" key="4">
    <source>
        <dbReference type="Proteomes" id="UP001519342"/>
    </source>
</evidence>
<dbReference type="InterPro" id="IPR009936">
    <property type="entry name" value="DUF1468"/>
</dbReference>
<feature type="transmembrane region" description="Helical" evidence="1">
    <location>
        <begin position="148"/>
        <end position="172"/>
    </location>
</feature>
<name>A0ABS4G9N7_9FIRM</name>
<keyword evidence="1" id="KW-1133">Transmembrane helix</keyword>
<keyword evidence="1" id="KW-0472">Membrane</keyword>
<feature type="transmembrane region" description="Helical" evidence="1">
    <location>
        <begin position="111"/>
        <end position="136"/>
    </location>
</feature>
<organism evidence="3 4">
    <name type="scientific">Sedimentibacter acidaminivorans</name>
    <dbReference type="NCBI Taxonomy" id="913099"/>
    <lineage>
        <taxon>Bacteria</taxon>
        <taxon>Bacillati</taxon>
        <taxon>Bacillota</taxon>
        <taxon>Tissierellia</taxon>
        <taxon>Sedimentibacter</taxon>
    </lineage>
</organism>
<sequence>MNNQKKINKSIYEGIFFMIIGVSLIIYSLISYSQSFNQDWSQSPYAFPILVAIFICLLSTSLLVSGIKKNKDSIDNNKDNLSVKPNIKGVAVILLISAVYYFALAVVDMPIITLTILSLSISFSTFEISTIIFLFVLLKYLKVSKNVLLIFIPIITTILLSIAFRTLLHVLLP</sequence>
<dbReference type="Pfam" id="PF07331">
    <property type="entry name" value="TctB"/>
    <property type="match status" value="1"/>
</dbReference>
<accession>A0ABS4G9N7</accession>
<comment type="caution">
    <text evidence="3">The sequence shown here is derived from an EMBL/GenBank/DDBJ whole genome shotgun (WGS) entry which is preliminary data.</text>
</comment>
<protein>
    <submittedName>
        <fullName evidence="3">Uncharacterized membrane protein YidH (DUF202 family)</fullName>
    </submittedName>
</protein>
<evidence type="ECO:0000256" key="1">
    <source>
        <dbReference type="SAM" id="Phobius"/>
    </source>
</evidence>
<dbReference type="Proteomes" id="UP001519342">
    <property type="component" value="Unassembled WGS sequence"/>
</dbReference>
<reference evidence="3 4" key="1">
    <citation type="submission" date="2021-03" db="EMBL/GenBank/DDBJ databases">
        <title>Genomic Encyclopedia of Type Strains, Phase IV (KMG-IV): sequencing the most valuable type-strain genomes for metagenomic binning, comparative biology and taxonomic classification.</title>
        <authorList>
            <person name="Goeker M."/>
        </authorList>
    </citation>
    <scope>NUCLEOTIDE SEQUENCE [LARGE SCALE GENOMIC DNA]</scope>
    <source>
        <strain evidence="3 4">DSM 24004</strain>
    </source>
</reference>
<feature type="transmembrane region" description="Helical" evidence="1">
    <location>
        <begin position="45"/>
        <end position="67"/>
    </location>
</feature>
<feature type="transmembrane region" description="Helical" evidence="1">
    <location>
        <begin position="12"/>
        <end position="33"/>
    </location>
</feature>
<dbReference type="EMBL" id="JAGGKS010000001">
    <property type="protein sequence ID" value="MBP1924397.1"/>
    <property type="molecule type" value="Genomic_DNA"/>
</dbReference>
<gene>
    <name evidence="3" type="ORF">J2Z76_000250</name>
</gene>
<keyword evidence="1" id="KW-0812">Transmembrane</keyword>